<protein>
    <recommendedName>
        <fullName evidence="4">Antitoxin component YwqK of YwqJK toxin-antitoxin module</fullName>
    </recommendedName>
</protein>
<evidence type="ECO:0008006" key="4">
    <source>
        <dbReference type="Google" id="ProtNLM"/>
    </source>
</evidence>
<accession>A0A4R8I903</accession>
<dbReference type="Proteomes" id="UP000295313">
    <property type="component" value="Unassembled WGS sequence"/>
</dbReference>
<keyword evidence="3" id="KW-1185">Reference proteome</keyword>
<sequence>MMKKHKRFLRIGFILMFTFSSFVKAQAYDQELAFKGKVKTMTVEKKNASDKNKKLKSVYEYDQNQRKLKEISPYNSNTDYFYLIKSDQKPALKKWYRTDNSKEQSIEIEDKNKAGQMLLSGNYKDGNWLYYYIHDYTAKLHKIRWFNDGEIYLEKTEETMDLSKYNIPAGFVPFDWDRNRSSGIIKKSRDYTSNQYEHNVVFEFVEKNNPKNRVTFQYNGADVYDAGKGYWHRFEDGKKIEERYIYRVNDISDFGHRYVYNADGKLKSDHYGYFNQLPNQFLQRNLYTYNDNGDCIKRTEDSDRGKTYITHFKYTYDDNKNWTSQTSLYEDGSGSTIKRSFTYYKPGESELKNSLSETVYDQYLQELRAYKAVAEKQFQNYNLAKSKKENAPTDKTNYRELHSKNWKDFLPKGQKSDTITTGDLNKDGLEDLVMVYQPEKLLKKENSPERTLRILLKQSDGNYQLVAESKGAVAGESMNNIYFSGLEIKKGLLIINHDYIRGGSVHKYRYQNGGFYLIGVESRTGDASYYSGIDYNLSTGKYISTYENWDNNKDLPKSNKKEGIKKPMNLPNIETFDIYSLEFDGHYL</sequence>
<comment type="caution">
    <text evidence="2">The sequence shown here is derived from an EMBL/GenBank/DDBJ whole genome shotgun (WGS) entry which is preliminary data.</text>
</comment>
<keyword evidence="1" id="KW-0732">Signal</keyword>
<feature type="signal peptide" evidence="1">
    <location>
        <begin position="1"/>
        <end position="25"/>
    </location>
</feature>
<dbReference type="EMBL" id="SOEO01000001">
    <property type="protein sequence ID" value="TDX86552.1"/>
    <property type="molecule type" value="Genomic_DNA"/>
</dbReference>
<gene>
    <name evidence="2" type="ORF">B0I22_0686</name>
</gene>
<feature type="chain" id="PRO_5020952041" description="Antitoxin component YwqK of YwqJK toxin-antitoxin module" evidence="1">
    <location>
        <begin position="26"/>
        <end position="588"/>
    </location>
</feature>
<name>A0A4R8I903_9FLAO</name>
<proteinExistence type="predicted"/>
<dbReference type="AlphaFoldDB" id="A0A4R8I903"/>
<evidence type="ECO:0000256" key="1">
    <source>
        <dbReference type="SAM" id="SignalP"/>
    </source>
</evidence>
<evidence type="ECO:0000313" key="2">
    <source>
        <dbReference type="EMBL" id="TDX86552.1"/>
    </source>
</evidence>
<evidence type="ECO:0000313" key="3">
    <source>
        <dbReference type="Proteomes" id="UP000295313"/>
    </source>
</evidence>
<dbReference type="RefSeq" id="WP_166668167.1">
    <property type="nucleotide sequence ID" value="NZ_SOEO01000001.1"/>
</dbReference>
<organism evidence="2 3">
    <name type="scientific">Epilithonimonas xixisoli</name>
    <dbReference type="NCBI Taxonomy" id="1476462"/>
    <lineage>
        <taxon>Bacteria</taxon>
        <taxon>Pseudomonadati</taxon>
        <taxon>Bacteroidota</taxon>
        <taxon>Flavobacteriia</taxon>
        <taxon>Flavobacteriales</taxon>
        <taxon>Weeksellaceae</taxon>
        <taxon>Chryseobacterium group</taxon>
        <taxon>Epilithonimonas</taxon>
    </lineage>
</organism>
<reference evidence="2 3" key="1">
    <citation type="submission" date="2019-03" db="EMBL/GenBank/DDBJ databases">
        <title>Genomic Encyclopedia of Type Strains, Phase III (KMG-III): the genomes of soil and plant-associated and newly described type strains.</title>
        <authorList>
            <person name="Whitman W."/>
        </authorList>
    </citation>
    <scope>NUCLEOTIDE SEQUENCE [LARGE SCALE GENOMIC DNA]</scope>
    <source>
        <strain evidence="2 3">CGMCC 1.12802</strain>
    </source>
</reference>